<proteinExistence type="predicted"/>
<keyword evidence="4" id="KW-1185">Reference proteome</keyword>
<evidence type="ECO:0000313" key="4">
    <source>
        <dbReference type="Proteomes" id="UP000886520"/>
    </source>
</evidence>
<dbReference type="OrthoDB" id="428895at2759"/>
<evidence type="ECO:0000256" key="1">
    <source>
        <dbReference type="SAM" id="MobiDB-lite"/>
    </source>
</evidence>
<reference evidence="3" key="1">
    <citation type="submission" date="2021-01" db="EMBL/GenBank/DDBJ databases">
        <title>Adiantum capillus-veneris genome.</title>
        <authorList>
            <person name="Fang Y."/>
            <person name="Liao Q."/>
        </authorList>
    </citation>
    <scope>NUCLEOTIDE SEQUENCE</scope>
    <source>
        <strain evidence="3">H3</strain>
        <tissue evidence="3">Leaf</tissue>
    </source>
</reference>
<feature type="compositionally biased region" description="Low complexity" evidence="1">
    <location>
        <begin position="90"/>
        <end position="108"/>
    </location>
</feature>
<organism evidence="3 4">
    <name type="scientific">Adiantum capillus-veneris</name>
    <name type="common">Maidenhair fern</name>
    <dbReference type="NCBI Taxonomy" id="13818"/>
    <lineage>
        <taxon>Eukaryota</taxon>
        <taxon>Viridiplantae</taxon>
        <taxon>Streptophyta</taxon>
        <taxon>Embryophyta</taxon>
        <taxon>Tracheophyta</taxon>
        <taxon>Polypodiopsida</taxon>
        <taxon>Polypodiidae</taxon>
        <taxon>Polypodiales</taxon>
        <taxon>Pteridineae</taxon>
        <taxon>Pteridaceae</taxon>
        <taxon>Vittarioideae</taxon>
        <taxon>Adiantum</taxon>
    </lineage>
</organism>
<feature type="compositionally biased region" description="Polar residues" evidence="1">
    <location>
        <begin position="121"/>
        <end position="134"/>
    </location>
</feature>
<accession>A0A9D4UF86</accession>
<dbReference type="Proteomes" id="UP000886520">
    <property type="component" value="Chromosome 17"/>
</dbReference>
<keyword evidence="2" id="KW-0732">Signal</keyword>
<feature type="signal peptide" evidence="2">
    <location>
        <begin position="1"/>
        <end position="15"/>
    </location>
</feature>
<evidence type="ECO:0000313" key="3">
    <source>
        <dbReference type="EMBL" id="KAI5066800.1"/>
    </source>
</evidence>
<dbReference type="EMBL" id="JABFUD020000017">
    <property type="protein sequence ID" value="KAI5066800.1"/>
    <property type="molecule type" value="Genomic_DNA"/>
</dbReference>
<feature type="region of interest" description="Disordered" evidence="1">
    <location>
        <begin position="89"/>
        <end position="134"/>
    </location>
</feature>
<evidence type="ECO:0000256" key="2">
    <source>
        <dbReference type="SAM" id="SignalP"/>
    </source>
</evidence>
<gene>
    <name evidence="3" type="ORF">GOP47_0017328</name>
</gene>
<sequence length="134" mass="14983">MFVLLKLYVVVVCESKIASLTNGSLKVVHVLNGTLIVYDCLLCLDCRRNITMLGTHLDSLQSLLSNPSLTKSLNEKDLSKQQDRFQSLHSRMNQMSNSLNSSNRINLLGQNGRGEPKENNRTTGLDNYGTSRLQ</sequence>
<name>A0A9D4UF86_ADICA</name>
<protein>
    <submittedName>
        <fullName evidence="3">Uncharacterized protein</fullName>
    </submittedName>
</protein>
<comment type="caution">
    <text evidence="3">The sequence shown here is derived from an EMBL/GenBank/DDBJ whole genome shotgun (WGS) entry which is preliminary data.</text>
</comment>
<dbReference type="AlphaFoldDB" id="A0A9D4UF86"/>
<feature type="chain" id="PRO_5039489919" evidence="2">
    <location>
        <begin position="16"/>
        <end position="134"/>
    </location>
</feature>